<reference evidence="2" key="1">
    <citation type="submission" date="2017-09" db="EMBL/GenBank/DDBJ databases">
        <title>Depth-based differentiation of microbial function through sediment-hosted aquifers and enrichment of novel symbionts in the deep terrestrial subsurface.</title>
        <authorList>
            <person name="Probst A.J."/>
            <person name="Ladd B."/>
            <person name="Jarett J.K."/>
            <person name="Geller-Mcgrath D.E."/>
            <person name="Sieber C.M.K."/>
            <person name="Emerson J.B."/>
            <person name="Anantharaman K."/>
            <person name="Thomas B.C."/>
            <person name="Malmstrom R."/>
            <person name="Stieglmeier M."/>
            <person name="Klingl A."/>
            <person name="Woyke T."/>
            <person name="Ryan C.M."/>
            <person name="Banfield J.F."/>
        </authorList>
    </citation>
    <scope>NUCLEOTIDE SEQUENCE [LARGE SCALE GENOMIC DNA]</scope>
</reference>
<evidence type="ECO:0008006" key="3">
    <source>
        <dbReference type="Google" id="ProtNLM"/>
    </source>
</evidence>
<proteinExistence type="predicted"/>
<gene>
    <name evidence="1" type="ORF">COY16_02535</name>
</gene>
<comment type="caution">
    <text evidence="1">The sequence shown here is derived from an EMBL/GenBank/DDBJ whole genome shotgun (WGS) entry which is preliminary data.</text>
</comment>
<dbReference type="EMBL" id="PFOB01000028">
    <property type="protein sequence ID" value="PIZ63229.1"/>
    <property type="molecule type" value="Genomic_DNA"/>
</dbReference>
<evidence type="ECO:0000313" key="1">
    <source>
        <dbReference type="EMBL" id="PIZ63229.1"/>
    </source>
</evidence>
<sequence>MERSILKVLTYFSPFSYPPTEQEVHMFISKKIKSASLSHYLKILEESNKITSKKMIGETRYALSINVFRGASSKLKYGKSLFAEAQSYLQMLRFIPSVKYLGISGSLSMKYISGESDIDIFVITAPQTIWQTRFALLVYKHLLKVFFPHIGKKLCFNLFFAEDGLCLRKNKQTEYIGHELLQLKTIINKQLTYESLKSENRWIVKFFQNVHINTDREKASIKQSQKSYSESIIENMAKKVQKWWLKHKKLKFDDFGAQVWFIQDDFELKMHKNDAES</sequence>
<dbReference type="AlphaFoldDB" id="A0A2M7TZH8"/>
<name>A0A2M7TZH8_9BACT</name>
<accession>A0A2M7TZH8</accession>
<evidence type="ECO:0000313" key="2">
    <source>
        <dbReference type="Proteomes" id="UP000228503"/>
    </source>
</evidence>
<dbReference type="Proteomes" id="UP000228503">
    <property type="component" value="Unassembled WGS sequence"/>
</dbReference>
<protein>
    <recommendedName>
        <fullName evidence="3">Polymerase nucleotidyl transferase domain-containing protein</fullName>
    </recommendedName>
</protein>
<organism evidence="1 2">
    <name type="scientific">Candidatus Roizmanbacteria bacterium CG_4_10_14_0_2_um_filter_39_13</name>
    <dbReference type="NCBI Taxonomy" id="1974825"/>
    <lineage>
        <taxon>Bacteria</taxon>
        <taxon>Candidatus Roizmaniibacteriota</taxon>
    </lineage>
</organism>